<feature type="transmembrane region" description="Helical" evidence="1">
    <location>
        <begin position="7"/>
        <end position="28"/>
    </location>
</feature>
<gene>
    <name evidence="2" type="ORF">MELIAE_LOCUS539</name>
</gene>
<keyword evidence="1" id="KW-0472">Membrane</keyword>
<dbReference type="AlphaFoldDB" id="A0A9P0AR66"/>
<evidence type="ECO:0000313" key="2">
    <source>
        <dbReference type="EMBL" id="CAH0546354.1"/>
    </source>
</evidence>
<name>A0A9P0AR66_BRAAE</name>
<sequence>MFRYYEQIVIFLMTIYLCIFIVFCRGHVKLITCDLSCSRPLPKVVNTSDWLNIGNEFLVTPKQMVIYRCGVDTGCCEKDMFCQTKAEKKVNATIFVEKILPSGENQGECKSVSYTSATACHCLKFKNPY</sequence>
<dbReference type="GO" id="GO:0035099">
    <property type="term" value="P:hemocyte migration"/>
    <property type="evidence" value="ECO:0007669"/>
    <property type="project" value="TreeGrafter"/>
</dbReference>
<organism evidence="2 3">
    <name type="scientific">Brassicogethes aeneus</name>
    <name type="common">Rape pollen beetle</name>
    <name type="synonym">Meligethes aeneus</name>
    <dbReference type="NCBI Taxonomy" id="1431903"/>
    <lineage>
        <taxon>Eukaryota</taxon>
        <taxon>Metazoa</taxon>
        <taxon>Ecdysozoa</taxon>
        <taxon>Arthropoda</taxon>
        <taxon>Hexapoda</taxon>
        <taxon>Insecta</taxon>
        <taxon>Pterygota</taxon>
        <taxon>Neoptera</taxon>
        <taxon>Endopterygota</taxon>
        <taxon>Coleoptera</taxon>
        <taxon>Polyphaga</taxon>
        <taxon>Cucujiformia</taxon>
        <taxon>Nitidulidae</taxon>
        <taxon>Meligethinae</taxon>
        <taxon>Brassicogethes</taxon>
    </lineage>
</organism>
<keyword evidence="1" id="KW-0812">Transmembrane</keyword>
<reference evidence="2" key="1">
    <citation type="submission" date="2021-12" db="EMBL/GenBank/DDBJ databases">
        <authorList>
            <person name="King R."/>
        </authorList>
    </citation>
    <scope>NUCLEOTIDE SEQUENCE</scope>
</reference>
<dbReference type="Gene3D" id="2.10.90.10">
    <property type="entry name" value="Cystine-knot cytokines"/>
    <property type="match status" value="1"/>
</dbReference>
<dbReference type="PANTHER" id="PTHR21719:SF1">
    <property type="entry name" value="FI06402P-RELATED"/>
    <property type="match status" value="1"/>
</dbReference>
<protein>
    <submittedName>
        <fullName evidence="2">Uncharacterized protein</fullName>
    </submittedName>
</protein>
<dbReference type="InterPro" id="IPR029034">
    <property type="entry name" value="Cystine-knot_cytokine"/>
</dbReference>
<dbReference type="EMBL" id="OV121132">
    <property type="protein sequence ID" value="CAH0546354.1"/>
    <property type="molecule type" value="Genomic_DNA"/>
</dbReference>
<keyword evidence="1" id="KW-1133">Transmembrane helix</keyword>
<dbReference type="PANTHER" id="PTHR21719">
    <property type="entry name" value="FI06402P-RELATED"/>
    <property type="match status" value="1"/>
</dbReference>
<evidence type="ECO:0000256" key="1">
    <source>
        <dbReference type="SAM" id="Phobius"/>
    </source>
</evidence>
<accession>A0A9P0AR66</accession>
<evidence type="ECO:0000313" key="3">
    <source>
        <dbReference type="Proteomes" id="UP001154078"/>
    </source>
</evidence>
<proteinExistence type="predicted"/>
<dbReference type="Proteomes" id="UP001154078">
    <property type="component" value="Chromosome 1"/>
</dbReference>
<keyword evidence="3" id="KW-1185">Reference proteome</keyword>